<feature type="region of interest" description="Disordered" evidence="9">
    <location>
        <begin position="3148"/>
        <end position="3171"/>
    </location>
</feature>
<feature type="repeat" description="ANK" evidence="7">
    <location>
        <begin position="639"/>
        <end position="671"/>
    </location>
</feature>
<dbReference type="PRINTS" id="PR01415">
    <property type="entry name" value="ANKYRIN"/>
</dbReference>
<feature type="compositionally biased region" description="Basic and acidic residues" evidence="9">
    <location>
        <begin position="2153"/>
        <end position="2169"/>
    </location>
</feature>
<dbReference type="PANTHER" id="PTHR24123">
    <property type="entry name" value="ANKYRIN REPEAT-CONTAINING"/>
    <property type="match status" value="1"/>
</dbReference>
<feature type="region of interest" description="Disordered" evidence="9">
    <location>
        <begin position="1654"/>
        <end position="1722"/>
    </location>
</feature>
<evidence type="ECO:0000256" key="7">
    <source>
        <dbReference type="PROSITE-ProRule" id="PRU00023"/>
    </source>
</evidence>
<feature type="compositionally biased region" description="Basic and acidic residues" evidence="9">
    <location>
        <begin position="4198"/>
        <end position="4209"/>
    </location>
</feature>
<feature type="region of interest" description="Disordered" evidence="9">
    <location>
        <begin position="2967"/>
        <end position="3021"/>
    </location>
</feature>
<feature type="compositionally biased region" description="Basic and acidic residues" evidence="9">
    <location>
        <begin position="2273"/>
        <end position="2313"/>
    </location>
</feature>
<feature type="compositionally biased region" description="Basic and acidic residues" evidence="9">
    <location>
        <begin position="2184"/>
        <end position="2206"/>
    </location>
</feature>
<feature type="compositionally biased region" description="Polar residues" evidence="9">
    <location>
        <begin position="3824"/>
        <end position="3842"/>
    </location>
</feature>
<feature type="repeat" description="ANK" evidence="7">
    <location>
        <begin position="738"/>
        <end position="770"/>
    </location>
</feature>
<feature type="compositionally biased region" description="Basic and acidic residues" evidence="9">
    <location>
        <begin position="4254"/>
        <end position="4270"/>
    </location>
</feature>
<dbReference type="GeneID" id="100744281"/>
<feature type="region of interest" description="Disordered" evidence="9">
    <location>
        <begin position="1611"/>
        <end position="1642"/>
    </location>
</feature>
<protein>
    <submittedName>
        <fullName evidence="12">Ankyrin-2 isoform X1</fullName>
    </submittedName>
</protein>
<feature type="repeat" description="ANK" evidence="7">
    <location>
        <begin position="672"/>
        <end position="704"/>
    </location>
</feature>
<feature type="region of interest" description="Disordered" evidence="9">
    <location>
        <begin position="2666"/>
        <end position="2798"/>
    </location>
</feature>
<feature type="repeat" description="ANK" evidence="7">
    <location>
        <begin position="606"/>
        <end position="638"/>
    </location>
</feature>
<dbReference type="GO" id="GO:0016020">
    <property type="term" value="C:membrane"/>
    <property type="evidence" value="ECO:0007669"/>
    <property type="project" value="UniProtKB-SubCell"/>
</dbReference>
<dbReference type="RefSeq" id="XP_012249448.1">
    <property type="nucleotide sequence ID" value="XM_012394025.3"/>
</dbReference>
<feature type="repeat" description="ANK" evidence="7">
    <location>
        <begin position="705"/>
        <end position="737"/>
    </location>
</feature>
<feature type="repeat" description="ANK" evidence="7">
    <location>
        <begin position="148"/>
        <end position="173"/>
    </location>
</feature>
<dbReference type="InterPro" id="IPR000906">
    <property type="entry name" value="ZU5_dom"/>
</dbReference>
<gene>
    <name evidence="12" type="primary">LOC100744281</name>
</gene>
<dbReference type="InterPro" id="IPR051165">
    <property type="entry name" value="Multifunctional_ANK_Repeat"/>
</dbReference>
<feature type="repeat" description="ANK" evidence="7">
    <location>
        <begin position="573"/>
        <end position="605"/>
    </location>
</feature>
<feature type="repeat" description="ANK" evidence="7">
    <location>
        <begin position="49"/>
        <end position="81"/>
    </location>
</feature>
<feature type="compositionally biased region" description="Basic and acidic residues" evidence="9">
    <location>
        <begin position="1566"/>
        <end position="1583"/>
    </location>
</feature>
<feature type="compositionally biased region" description="Polar residues" evidence="9">
    <location>
        <begin position="3534"/>
        <end position="3546"/>
    </location>
</feature>
<dbReference type="FunFam" id="1.25.40.20:FF:000003">
    <property type="entry name" value="Ankyrin, isoform B"/>
    <property type="match status" value="1"/>
</dbReference>
<feature type="region of interest" description="Disordered" evidence="9">
    <location>
        <begin position="2819"/>
        <end position="2855"/>
    </location>
</feature>
<feature type="compositionally biased region" description="Basic and acidic residues" evidence="9">
    <location>
        <begin position="3148"/>
        <end position="3161"/>
    </location>
</feature>
<feature type="repeat" description="ANK" evidence="7">
    <location>
        <begin position="540"/>
        <end position="572"/>
    </location>
</feature>
<dbReference type="FunFam" id="1.25.40.20:FF:000095">
    <property type="entry name" value="Ankyrin 2, isoform J"/>
    <property type="match status" value="1"/>
</dbReference>
<evidence type="ECO:0000256" key="1">
    <source>
        <dbReference type="ARBA" id="ARBA00004370"/>
    </source>
</evidence>
<feature type="compositionally biased region" description="Basic and acidic residues" evidence="9">
    <location>
        <begin position="3559"/>
        <end position="3571"/>
    </location>
</feature>
<feature type="compositionally biased region" description="Basic and acidic residues" evidence="9">
    <location>
        <begin position="1772"/>
        <end position="1787"/>
    </location>
</feature>
<evidence type="ECO:0000256" key="3">
    <source>
        <dbReference type="ARBA" id="ARBA00022490"/>
    </source>
</evidence>
<feature type="compositionally biased region" description="Basic and acidic residues" evidence="9">
    <location>
        <begin position="2558"/>
        <end position="2573"/>
    </location>
</feature>
<dbReference type="InterPro" id="IPR036770">
    <property type="entry name" value="Ankyrin_rpt-contain_sf"/>
</dbReference>
<keyword evidence="11" id="KW-1185">Reference proteome</keyword>
<feature type="compositionally biased region" description="Basic and acidic residues" evidence="9">
    <location>
        <begin position="3336"/>
        <end position="3347"/>
    </location>
</feature>
<feature type="region of interest" description="Disordered" evidence="9">
    <location>
        <begin position="3793"/>
        <end position="3873"/>
    </location>
</feature>
<dbReference type="FunFam" id="1.25.40.20:FF:000001">
    <property type="entry name" value="Ankyrin-2 isoform 2"/>
    <property type="match status" value="1"/>
</dbReference>
<feature type="region of interest" description="Disordered" evidence="9">
    <location>
        <begin position="3302"/>
        <end position="3584"/>
    </location>
</feature>
<feature type="region of interest" description="Disordered" evidence="9">
    <location>
        <begin position="4147"/>
        <end position="4277"/>
    </location>
</feature>
<dbReference type="SMART" id="SM00248">
    <property type="entry name" value="ANK"/>
    <property type="match status" value="23"/>
</dbReference>
<feature type="compositionally biased region" description="Basic and acidic residues" evidence="9">
    <location>
        <begin position="1683"/>
        <end position="1718"/>
    </location>
</feature>
<dbReference type="InterPro" id="IPR002110">
    <property type="entry name" value="Ankyrin_rpt"/>
</dbReference>
<dbReference type="Pfam" id="PF17809">
    <property type="entry name" value="UPA_2"/>
    <property type="match status" value="1"/>
</dbReference>
<feature type="compositionally biased region" description="Low complexity" evidence="9">
    <location>
        <begin position="3522"/>
        <end position="3533"/>
    </location>
</feature>
<feature type="repeat" description="ANK" evidence="7">
    <location>
        <begin position="474"/>
        <end position="506"/>
    </location>
</feature>
<sequence length="4277" mass="478852">MTTEEAFPPIIKFQADDTTAFLRAARSGNLEKVIEFLDTDLDINTANSNGLNALHLASKDGHVEIVTELLKRGAKVDAATKKGNTALHIASLAGQVEIVNILIQYGAAVNIQSQNGFTPLYMAAQENHDQVVKLLLGNGANQSLATEDGFTPLAVAMQQGHDKVVSVLLENDSKGKVRLPALHIAAKKDDCKAADLLLQNDHKPDVTSKSGFTPLHIAAHYGNEEIARLLIKRGADVNYLAKHNISPLHVAAKWGKNNMVKVLLENSAQIDAKTRDGLTPLHCAARSGHEQVITTLLEHSAPISARTKNGLAPLHMASQGDHVDAARVLLYHRAPVDEVTIDYLTSLHVAAHCGHVRVAKLLLDRKADPNARALNGFTPLHIACKKNRIKVVELLLKHGASIESTTESGLTPLHVASFMGCMNIVIFLLQHEANPDVPTVRGETPLHLAARANQTDIIRILLRNGAKVDARAREQQTPLHIASRLRNIDIVMLLLQHGAAVDTTTKDMYTALHIAAKEGQEEVATILVENNASLKATTKNGFTPLHIAAKYGNMSVAKILLQRDSKLDAQGKNDISPLHLACHYDHPNVANLLLEKGASPHLASQNGHTPLHIAARKNQMDIASTLLENGANANAESKAGFTPLHLSAQKGHYDMTNLLIEHGADPNHKSKNGLTALHLCAQEDFIKVASILVKNGANVESETETGYRPIHVAAHFGNLSMIRFLLKHSATIDVKSNQNYTALHQAAQQGHAHIVSALLEGNASHKARTNDGLTALNIAQKLGYISVMEVLKGLSYDTLAPDNKNWDEKYKVIAPESLQETSFMSDSEDEGGSDALISEQPYRYLTADLMKSLRDDSLPIDVTRDDPIHRQVTKEEKQDFTQSNNYCLAENFDTDGFNLGRLHFRSFLVSFLVDARGGAMKGCRHSGVRIIVPPRRATMPIRVTCRLIKPTKIANPPPLMEGEALATRIMEMGPVGATFLGPVLIDIPHFASIRGKEREIIILRSENGETWKEHDNSVDNDTTLLNTPYDPQMSATHSGRITRIITTDFPQYFAIITRIKQEVHVIGAEGGILTSSVANDVQAVFPPGALTKKIKVGLQAHVIPAELTAKLLGNCVAVSPVITIEPRRRKFHKPITLTIPVPQAANKGMINQYGGETPTLRLLCSIAGGTSESQWEDVTGSTPLTFMNDTVSFTTTVSARFWLMDCRNIGAVPKMATELYEESLFVPYITNFVIYSKRMDVLEATLRILCMTDGKEGLHTLERQEEFVEIVKSRDVEALDGKDLYIEFSGNLVPVTKSGVQLKFTFKAFRQNRLSFHVKVKDPLLDPVARMLFMREPKVAKGEPPQQPICVLNIVLPEITTKVEVQKKLKDYEDSNIIEQKLDSYESKYKMEQKEKGDEPKDTSPSEQKFITDTLQKERTDAVTIHEFLAQKAACSLESVDASYPSKVVGQEQDLSPSVERQTYSEKRKFWEDISRKRESYQRSESEMSRTSQLTINESDSEYIHNITTEDTADIVQQMDKSETLEDLNVPDISECSVAEKAQYFEEQIQKETTKIPPKLLQQDSLKSDKEKLTKTKMSDKEKLDKDEKYVTELKQVTKTEERREIVTLEREERKEVERKETKETMKLSSEDEKEKDESKPTYVDVSAKIELAKAKLDETTEKGERKEDVEKTDAVLSMQPLEIKDKHVERKEHVEKEAEPSMPTEEKSLDTTQKTEESGAMVEDQLVELKVERVTKQEDRAIVIAEVPVQDIVKDVKVEREDTKRSIMELSAKETKDVEERHKDVAESVEASMPQESIKERVEVKEKVEEPRLELTTKEEDIRERVETSTEGERMKESIEEERKEKREIVSEVILQESVDQSLKRQKREEQEDTIAEVTVKEDDTKEKEEYKEEAIEEQEEAIAKVAAEKESTKEKMEYKEEAVEEEEVAEVTAKEESTKEKKEDKQEATKKVSVEIGGEEKEKDIEKKETEEEKITDAREKEEELQVITEAPVERKLQREVITERETKREEAQDEVVEHVEKQEKESEKVVTDVIVRERVRTPEIKEEDVVREKSTGRRIITEETTIIYKVQKDGTLVQEQVLKSVQVEGGSEALAAALVQLPESKIETKSVYEVESTSEVTPEITFTSDIRKEMQKLLEGERATEIEVKDKTKKEITSIEEEKSEKASPVAISSIQEVEDGEIKGKREESRKEEKEEITLDKKTVTEMETKHVRKEFESRIPVSTAKIDKDKMQKETKPKSITELKQIPSKLESDKELSTEEQEISPTTKKKEFESRIPKRVIDIKPTSDKAGKKDTHVRKESESYTITEKKSSEEVTSKLEEHLTTKSETQTFSKSFVDPQEAFKMFEDMESAKSEFATVTSKIDHKTSTTTEKKEVVSSEISNGRDKVITLEEKERVERKKSSESRLKKESPTETLEEKKSKHEELDKTAIQKLSMNLTDTQEIIDAAASESRTETKKEETLKKLSDKEGVMTREAGSSLLRESDADVAIRIKKDIGGKRDDEKDEVKTVEGKPATERISKPVADSDHIETLAQGESRKESKESFDVIQFVPSERRKTEEEDLSKKEEEASEAMEEEVTTPGESLEEKQRLKFKEIEARTIAETLIQSIEREIEAKSAEDLKAELLGKGYLEQIISESVETDHEKLADDLTRKFESIMRKTMDKQAAQMKIDESLMESPRLRSSIQEESLDKSSTRDSISVSEDITKDEESSPQEKEESFPLSSSQAKLQDRDITMSPSSISEQIDFEETIDVDTNELESVSKPTSSAQSEKQRFSKSSSQVELQRDFQSDVSLPRDKIVSEISGARVLEILEPGVDSQSREDSVDVPSLEMDEHKISEQTSRGIPSLHESAEMDSFDKMDQERDITISPSTVSEDTNIDYSLVQESSQPIPMQKDLPTISTRRADSFEIESPPLVSPKPKVRGLEIKPVDWMIGDEKIEISETLQPSQIFNQELEAYESMKKKERLSSLDGSTDHEQESGTKSSEEISVIESTKETVADNGRDKSTASSVGETKLTAIPVSEQDFESELVENKLDVSCQELVDTLQREYDAKTPIKEYIESIQREISSERIAEAMEEREVLQADESASQERPEVLPATTTEKSLEEETREETMKEDASSVSETSKREEILSKSGIELKLEKTTTRSLKESEKPAEEVWQETTDSEKPVRVDDVLKEWTEAYLSKMKPLGDDYKRHMEKATEKHDKPGRSTTVPSDTCAFKIKKDDLPSVDLSARYAITVLDQVVKKEIAEVKESLEAAKQDLIEELSENSETVIQIKDSPSEFRFKLQPESIPNDLPFLYTPSFPEQQPHESDTEAVKSESPIDKSMPYETKDSTESKMELEESTSSSIEEPVRLRGDTPVIKTEKSDVETAAITVHEDTKDDEEEHPSPVPASRSGSDIDNKDESSSLALPRPVLRRRQKPGRSSKRVASDSDADLGSSSGESSNYQSCDYEIGSGSRPSSSDVEALQSCGVPSATASEYETAMMSIEHSSSSKPTSQEYHTAATTMSSRESMKSLTSLSSGHLGSIDSTSELSETLVPSETDAEKEEVEERLDGALEEEHTEQSDSSGSDIPIDEPIDNIYSSIPCRMKRSSEMIFPQVLDNAALEVESTEELTTKDAKGIDFATSTLTAIPGTLRSVDIMTSRVSEHGVQSVCTQVISTQTTSETESSFEKVESETFDAATAEKDTEEVTLDVPTTTESELLEQRYVAAGVSSESPEMSMQTSTPSIIQQTSMSTSSTSGVSIDTVVGKEKSDRHSPDSDSFEMVDKPDIIDDFVVIEEVGKEAEEYDSEGKSIRISSIPQASSKQYDRDLENLITENKQDSQVSTSQTSKNNELFDFESEESPPQVSNDDQYSQSYSDEEQYEGGKKWIEMQFHADPRVYDIEYDRGPLEDIKEEEITDFEAGSSRFGSLGSHKESIGSVGSMRGSFGSTPDYDVLTGKKYFTRPSDHDNVSLSSLQEFENLESAVAAENSRRLQCGSHDSVNNGSLPRRYMTSRSGHGDDISLSSLKDFEGLEKACREAHLIELRAREEEDLLEHESPENKYKLESLPRTRIDTSTAGSFNASTSGSDDYEKRIKEIDEIIRIAQSNVEKFDRQDDTTEDISQIEITDVEKIGTQVGVQSISKPEEPETVLPLQRESNVMETSTDSLELEDNMDKKHHPLCRSSDSLEMKTTLDFPSLSSDSLNNVRDAKEMQSDVAEHASSVRRISSDSLDMPLLEPQDAESRERPSNEDDHSDGVTSDNSLEQRSETVDTDKSDKMRTTPSTNT</sequence>
<name>A0A6P3V6J6_BOMIM</name>
<feature type="compositionally biased region" description="Basic and acidic residues" evidence="9">
    <location>
        <begin position="2457"/>
        <end position="2477"/>
    </location>
</feature>
<keyword evidence="8" id="KW-0175">Coiled coil</keyword>
<feature type="repeat" description="ANK" evidence="7">
    <location>
        <begin position="210"/>
        <end position="242"/>
    </location>
</feature>
<feature type="compositionally biased region" description="Basic and acidic residues" evidence="9">
    <location>
        <begin position="3756"/>
        <end position="3774"/>
    </location>
</feature>
<organism evidence="11 12">
    <name type="scientific">Bombus impatiens</name>
    <name type="common">Bumblebee</name>
    <dbReference type="NCBI Taxonomy" id="132113"/>
    <lineage>
        <taxon>Eukaryota</taxon>
        <taxon>Metazoa</taxon>
        <taxon>Ecdysozoa</taxon>
        <taxon>Arthropoda</taxon>
        <taxon>Hexapoda</taxon>
        <taxon>Insecta</taxon>
        <taxon>Pterygota</taxon>
        <taxon>Neoptera</taxon>
        <taxon>Endopterygota</taxon>
        <taxon>Hymenoptera</taxon>
        <taxon>Apocrita</taxon>
        <taxon>Aculeata</taxon>
        <taxon>Apoidea</taxon>
        <taxon>Anthophila</taxon>
        <taxon>Apidae</taxon>
        <taxon>Bombus</taxon>
        <taxon>Pyrobombus</taxon>
    </lineage>
</organism>
<feature type="repeat" description="ANK" evidence="7">
    <location>
        <begin position="507"/>
        <end position="539"/>
    </location>
</feature>
<dbReference type="Pfam" id="PF00791">
    <property type="entry name" value="ZU5"/>
    <property type="match status" value="2"/>
</dbReference>
<dbReference type="Pfam" id="PF12796">
    <property type="entry name" value="Ank_2"/>
    <property type="match status" value="6"/>
</dbReference>
<feature type="region of interest" description="Disordered" evidence="9">
    <location>
        <begin position="1772"/>
        <end position="1848"/>
    </location>
</feature>
<dbReference type="SUPFAM" id="SSF48403">
    <property type="entry name" value="Ankyrin repeat"/>
    <property type="match status" value="3"/>
</dbReference>
<evidence type="ECO:0000256" key="5">
    <source>
        <dbReference type="ARBA" id="ARBA00023043"/>
    </source>
</evidence>
<evidence type="ECO:0000256" key="9">
    <source>
        <dbReference type="SAM" id="MobiDB-lite"/>
    </source>
</evidence>
<feature type="compositionally biased region" description="Acidic residues" evidence="9">
    <location>
        <begin position="3549"/>
        <end position="3558"/>
    </location>
</feature>
<feature type="coiled-coil region" evidence="8">
    <location>
        <begin position="3251"/>
        <end position="3278"/>
    </location>
</feature>
<proteinExistence type="predicted"/>
<dbReference type="Pfam" id="PF00023">
    <property type="entry name" value="Ank"/>
    <property type="match status" value="5"/>
</dbReference>
<feature type="compositionally biased region" description="Polar residues" evidence="9">
    <location>
        <begin position="3804"/>
        <end position="3814"/>
    </location>
</feature>
<feature type="compositionally biased region" description="Low complexity" evidence="9">
    <location>
        <begin position="3737"/>
        <end position="3755"/>
    </location>
</feature>
<feature type="repeat" description="ANK" evidence="7">
    <location>
        <begin position="342"/>
        <end position="374"/>
    </location>
</feature>
<feature type="region of interest" description="Disordered" evidence="9">
    <location>
        <begin position="3083"/>
        <end position="3134"/>
    </location>
</feature>
<dbReference type="PANTHER" id="PTHR24123:SF141">
    <property type="entry name" value="ANKYRIN 2, ISOFORM U"/>
    <property type="match status" value="1"/>
</dbReference>
<dbReference type="Pfam" id="PF13637">
    <property type="entry name" value="Ank_4"/>
    <property type="match status" value="1"/>
</dbReference>
<keyword evidence="3" id="KW-0963">Cytoplasm</keyword>
<feature type="compositionally biased region" description="Basic and acidic residues" evidence="9">
    <location>
        <begin position="1934"/>
        <end position="1986"/>
    </location>
</feature>
<dbReference type="PROSITE" id="PS51145">
    <property type="entry name" value="ZU5"/>
    <property type="match status" value="2"/>
</dbReference>
<feature type="compositionally biased region" description="Basic and acidic residues" evidence="9">
    <location>
        <begin position="2709"/>
        <end position="2724"/>
    </location>
</feature>
<feature type="compositionally biased region" description="Acidic residues" evidence="9">
    <location>
        <begin position="2574"/>
        <end position="2583"/>
    </location>
</feature>
<feature type="compositionally biased region" description="Basic and acidic residues" evidence="9">
    <location>
        <begin position="1654"/>
        <end position="1674"/>
    </location>
</feature>
<feature type="compositionally biased region" description="Basic and acidic residues" evidence="9">
    <location>
        <begin position="2998"/>
        <end position="3011"/>
    </location>
</feature>
<feature type="compositionally biased region" description="Basic and acidic residues" evidence="9">
    <location>
        <begin position="4232"/>
        <end position="4246"/>
    </location>
</feature>
<evidence type="ECO:0000256" key="6">
    <source>
        <dbReference type="ARBA" id="ARBA00023136"/>
    </source>
</evidence>
<evidence type="ECO:0000259" key="10">
    <source>
        <dbReference type="PROSITE" id="PS51145"/>
    </source>
</evidence>
<feature type="repeat" description="ANK" evidence="7">
    <location>
        <begin position="375"/>
        <end position="407"/>
    </location>
</feature>
<feature type="compositionally biased region" description="Basic and acidic residues" evidence="9">
    <location>
        <begin position="3357"/>
        <end position="3375"/>
    </location>
</feature>
<feature type="region of interest" description="Disordered" evidence="9">
    <location>
        <begin position="2153"/>
        <end position="2206"/>
    </location>
</feature>
<feature type="compositionally biased region" description="Basic and acidic residues" evidence="9">
    <location>
        <begin position="1798"/>
        <end position="1848"/>
    </location>
</feature>
<feature type="region of interest" description="Disordered" evidence="9">
    <location>
        <begin position="2452"/>
        <end position="2484"/>
    </location>
</feature>
<feature type="compositionally biased region" description="Basic and acidic residues" evidence="9">
    <location>
        <begin position="2967"/>
        <end position="2991"/>
    </location>
</feature>
<dbReference type="Gene3D" id="2.60.40.2660">
    <property type="match status" value="1"/>
</dbReference>
<feature type="compositionally biased region" description="Basic and acidic residues" evidence="9">
    <location>
        <begin position="3314"/>
        <end position="3329"/>
    </location>
</feature>
<dbReference type="Gene3D" id="2.60.220.30">
    <property type="match status" value="2"/>
</dbReference>
<feature type="region of interest" description="Disordered" evidence="9">
    <location>
        <begin position="1555"/>
        <end position="1583"/>
    </location>
</feature>
<feature type="compositionally biased region" description="Basic and acidic residues" evidence="9">
    <location>
        <begin position="1611"/>
        <end position="1640"/>
    </location>
</feature>
<feature type="repeat" description="ANK" evidence="7">
    <location>
        <begin position="309"/>
        <end position="341"/>
    </location>
</feature>
<evidence type="ECO:0000256" key="8">
    <source>
        <dbReference type="SAM" id="Coils"/>
    </source>
</evidence>
<feature type="compositionally biased region" description="Basic and acidic residues" evidence="9">
    <location>
        <begin position="2502"/>
        <end position="2550"/>
    </location>
</feature>
<accession>A0A6P3V6J6</accession>
<feature type="compositionally biased region" description="Polar residues" evidence="9">
    <location>
        <begin position="3495"/>
        <end position="3517"/>
    </location>
</feature>
<evidence type="ECO:0000256" key="2">
    <source>
        <dbReference type="ARBA" id="ARBA00004496"/>
    </source>
</evidence>
<comment type="subcellular location">
    <subcellularLocation>
        <location evidence="2">Cytoplasm</location>
    </subcellularLocation>
    <subcellularLocation>
        <location evidence="1">Membrane</location>
    </subcellularLocation>
</comment>
<feature type="compositionally biased region" description="Basic and acidic residues" evidence="9">
    <location>
        <begin position="2367"/>
        <end position="2432"/>
    </location>
</feature>
<feature type="region of interest" description="Disordered" evidence="9">
    <location>
        <begin position="2228"/>
        <end position="2313"/>
    </location>
</feature>
<dbReference type="Gene3D" id="1.25.40.20">
    <property type="entry name" value="Ankyrin repeat-containing domain"/>
    <property type="match status" value="3"/>
</dbReference>
<dbReference type="OrthoDB" id="20872at2759"/>
<reference evidence="12" key="1">
    <citation type="submission" date="2025-08" db="UniProtKB">
        <authorList>
            <consortium name="RefSeq"/>
        </authorList>
    </citation>
    <scope>IDENTIFICATION</scope>
</reference>
<feature type="compositionally biased region" description="Basic and acidic residues" evidence="9">
    <location>
        <begin position="1880"/>
        <end position="1895"/>
    </location>
</feature>
<feature type="compositionally biased region" description="Basic and acidic residues" evidence="9">
    <location>
        <begin position="3108"/>
        <end position="3134"/>
    </location>
</feature>
<evidence type="ECO:0000313" key="12">
    <source>
        <dbReference type="RefSeq" id="XP_012249448.1"/>
    </source>
</evidence>
<feature type="compositionally biased region" description="Basic residues" evidence="9">
    <location>
        <begin position="3421"/>
        <end position="3433"/>
    </location>
</feature>
<feature type="domain" description="ZU5" evidence="10">
    <location>
        <begin position="1060"/>
        <end position="1199"/>
    </location>
</feature>
<feature type="region of interest" description="Disordered" evidence="9">
    <location>
        <begin position="2502"/>
        <end position="2592"/>
    </location>
</feature>
<feature type="compositionally biased region" description="Basic and acidic residues" evidence="9">
    <location>
        <begin position="2230"/>
        <end position="2246"/>
    </location>
</feature>
<dbReference type="GO" id="GO:0005737">
    <property type="term" value="C:cytoplasm"/>
    <property type="evidence" value="ECO:0007669"/>
    <property type="project" value="UniProtKB-SubCell"/>
</dbReference>
<dbReference type="Proteomes" id="UP000515180">
    <property type="component" value="Unplaced"/>
</dbReference>
<feature type="compositionally biased region" description="Polar residues" evidence="9">
    <location>
        <begin position="4147"/>
        <end position="4157"/>
    </location>
</feature>
<feature type="repeat" description="ANK" evidence="7">
    <location>
        <begin position="441"/>
        <end position="473"/>
    </location>
</feature>
<evidence type="ECO:0000256" key="4">
    <source>
        <dbReference type="ARBA" id="ARBA00022737"/>
    </source>
</evidence>
<feature type="region of interest" description="Disordered" evidence="9">
    <location>
        <begin position="1860"/>
        <end position="1989"/>
    </location>
</feature>
<feature type="compositionally biased region" description="Basic and acidic residues" evidence="9">
    <location>
        <begin position="1908"/>
        <end position="1923"/>
    </location>
</feature>
<dbReference type="InterPro" id="IPR040745">
    <property type="entry name" value="Ankyrin_UPA"/>
</dbReference>
<dbReference type="KEGG" id="bim:100744281"/>
<feature type="compositionally biased region" description="Basic and acidic residues" evidence="9">
    <location>
        <begin position="3793"/>
        <end position="3802"/>
    </location>
</feature>
<feature type="region of interest" description="Disordered" evidence="9">
    <location>
        <begin position="2365"/>
        <end position="2432"/>
    </location>
</feature>
<keyword evidence="4" id="KW-0677">Repeat</keyword>
<evidence type="ECO:0000313" key="11">
    <source>
        <dbReference type="Proteomes" id="UP000515180"/>
    </source>
</evidence>
<dbReference type="PROSITE" id="PS50297">
    <property type="entry name" value="ANK_REP_REGION"/>
    <property type="match status" value="21"/>
</dbReference>
<feature type="region of interest" description="Disordered" evidence="9">
    <location>
        <begin position="3737"/>
        <end position="3774"/>
    </location>
</feature>
<feature type="repeat" description="ANK" evidence="7">
    <location>
        <begin position="82"/>
        <end position="114"/>
    </location>
</feature>
<feature type="repeat" description="ANK" evidence="7">
    <location>
        <begin position="408"/>
        <end position="440"/>
    </location>
</feature>
<dbReference type="FunFam" id="2.60.220.30:FF:000001">
    <property type="entry name" value="Ankyrin-3 isoform 2"/>
    <property type="match status" value="1"/>
</dbReference>
<feature type="repeat" description="ANK" evidence="7">
    <location>
        <begin position="243"/>
        <end position="275"/>
    </location>
</feature>
<dbReference type="SMART" id="SM00218">
    <property type="entry name" value="ZU5"/>
    <property type="match status" value="1"/>
</dbReference>
<feature type="repeat" description="ANK" evidence="7">
    <location>
        <begin position="276"/>
        <end position="308"/>
    </location>
</feature>
<feature type="compositionally biased region" description="Basic and acidic residues" evidence="9">
    <location>
        <begin position="2789"/>
        <end position="2798"/>
    </location>
</feature>
<feature type="compositionally biased region" description="Low complexity" evidence="9">
    <location>
        <begin position="3442"/>
        <end position="3451"/>
    </location>
</feature>
<keyword evidence="5 7" id="KW-0040">ANK repeat</keyword>
<dbReference type="FunFam" id="2.60.220.30:FF:000009">
    <property type="entry name" value="Ankyrin 2, isoform G"/>
    <property type="match status" value="1"/>
</dbReference>
<dbReference type="PROSITE" id="PS50088">
    <property type="entry name" value="ANK_REPEAT"/>
    <property type="match status" value="21"/>
</dbReference>
<keyword evidence="6" id="KW-0472">Membrane</keyword>
<feature type="domain" description="ZU5" evidence="10">
    <location>
        <begin position="907"/>
        <end position="1058"/>
    </location>
</feature>
<feature type="repeat" description="ANK" evidence="7">
    <location>
        <begin position="115"/>
        <end position="147"/>
    </location>
</feature>
<feature type="compositionally biased region" description="Polar residues" evidence="9">
    <location>
        <begin position="2763"/>
        <end position="2788"/>
    </location>
</feature>
<feature type="compositionally biased region" description="Acidic residues" evidence="9">
    <location>
        <begin position="2750"/>
        <end position="2762"/>
    </location>
</feature>